<dbReference type="EMBL" id="JAHIBW010000027">
    <property type="protein sequence ID" value="KAG7297162.1"/>
    <property type="molecule type" value="Genomic_DNA"/>
</dbReference>
<comment type="caution">
    <text evidence="2">The sequence shown here is derived from an EMBL/GenBank/DDBJ whole genome shotgun (WGS) entry which is preliminary data.</text>
</comment>
<organism evidence="2 3">
    <name type="scientific">Plutella xylostella</name>
    <name type="common">Diamondback moth</name>
    <name type="synonym">Plutella maculipennis</name>
    <dbReference type="NCBI Taxonomy" id="51655"/>
    <lineage>
        <taxon>Eukaryota</taxon>
        <taxon>Metazoa</taxon>
        <taxon>Ecdysozoa</taxon>
        <taxon>Arthropoda</taxon>
        <taxon>Hexapoda</taxon>
        <taxon>Insecta</taxon>
        <taxon>Pterygota</taxon>
        <taxon>Neoptera</taxon>
        <taxon>Endopterygota</taxon>
        <taxon>Lepidoptera</taxon>
        <taxon>Glossata</taxon>
        <taxon>Ditrysia</taxon>
        <taxon>Yponomeutoidea</taxon>
        <taxon>Plutellidae</taxon>
        <taxon>Plutella</taxon>
    </lineage>
</organism>
<dbReference type="Proteomes" id="UP000823941">
    <property type="component" value="Chromosome 27"/>
</dbReference>
<keyword evidence="3" id="KW-1185">Reference proteome</keyword>
<evidence type="ECO:0000256" key="1">
    <source>
        <dbReference type="SAM" id="MobiDB-lite"/>
    </source>
</evidence>
<reference evidence="2 3" key="1">
    <citation type="submission" date="2021-06" db="EMBL/GenBank/DDBJ databases">
        <title>A haploid diamondback moth (Plutella xylostella L.) genome assembly resolves 31 chromosomes and identifies a diamide resistance mutation.</title>
        <authorList>
            <person name="Ward C.M."/>
            <person name="Perry K.D."/>
            <person name="Baker G."/>
            <person name="Powis K."/>
            <person name="Heckel D.G."/>
            <person name="Baxter S.W."/>
        </authorList>
    </citation>
    <scope>NUCLEOTIDE SEQUENCE [LARGE SCALE GENOMIC DNA]</scope>
    <source>
        <strain evidence="2 3">LV</strain>
        <tissue evidence="2">Single pupa</tissue>
    </source>
</reference>
<feature type="compositionally biased region" description="Low complexity" evidence="1">
    <location>
        <begin position="28"/>
        <end position="47"/>
    </location>
</feature>
<evidence type="ECO:0000313" key="2">
    <source>
        <dbReference type="EMBL" id="KAG7297162.1"/>
    </source>
</evidence>
<feature type="compositionally biased region" description="Basic residues" evidence="1">
    <location>
        <begin position="49"/>
        <end position="69"/>
    </location>
</feature>
<sequence length="366" mass="41237">MDNSKDNELAAPAARERGGGEQTRKRTLSSSSSSSSSTSDTSCSDSSCSKRKRSRRHRRKKSKRSRKSNRMMDKLFKEIGELKNQITIAKSSDPVAQESVSICSGVSGDLYNQHDCLDADSLDDVETQNYNSDFTFEIETKLKEPSVPKTPDNFLKMLLDIQHFGDASWSEVRYADTQKLYNHSPGFTELDTNDEVKMFDTLRHLAYADKSYAAITYCILKQKEALQESIRTLLSWAKTNDANLDLLGTKVEELFLKGDFHKVSSDLLQLVCGHRAESIEMRRENITSQVRDPLVKVSLNRIPPSPTHIFDSEPFTAALEKAGGVRKAFWNPKGVNFHKQDLTRAVAAPRGGKALEDRVHRVEPRM</sequence>
<feature type="compositionally biased region" description="Basic and acidic residues" evidence="1">
    <location>
        <begin position="1"/>
        <end position="24"/>
    </location>
</feature>
<accession>A0ABQ7PW11</accession>
<gene>
    <name evidence="2" type="ORF">JYU34_020135</name>
</gene>
<feature type="region of interest" description="Disordered" evidence="1">
    <location>
        <begin position="1"/>
        <end position="73"/>
    </location>
</feature>
<proteinExistence type="predicted"/>
<name>A0ABQ7PW11_PLUXY</name>
<protein>
    <submittedName>
        <fullName evidence="2">Uncharacterized protein</fullName>
    </submittedName>
</protein>
<evidence type="ECO:0000313" key="3">
    <source>
        <dbReference type="Proteomes" id="UP000823941"/>
    </source>
</evidence>